<evidence type="ECO:0000259" key="3">
    <source>
        <dbReference type="SMART" id="SM00849"/>
    </source>
</evidence>
<dbReference type="OrthoDB" id="9773738at2"/>
<evidence type="ECO:0000256" key="1">
    <source>
        <dbReference type="SAM" id="MobiDB-lite"/>
    </source>
</evidence>
<evidence type="ECO:0000313" key="6">
    <source>
        <dbReference type="Proteomes" id="UP000234483"/>
    </source>
</evidence>
<dbReference type="CDD" id="cd16290">
    <property type="entry name" value="AIM-1_SMB-1-like_MBL-B3"/>
    <property type="match status" value="1"/>
</dbReference>
<keyword evidence="2" id="KW-0732">Signal</keyword>
<reference evidence="5 6" key="1">
    <citation type="submission" date="2017-12" db="EMBL/GenBank/DDBJ databases">
        <title>The genome sequence of Caulobacter flavus CGMCC1 15093.</title>
        <authorList>
            <person name="Gao J."/>
            <person name="Mao X."/>
            <person name="Sun J."/>
        </authorList>
    </citation>
    <scope>NUCLEOTIDE SEQUENCE [LARGE SCALE GENOMIC DNA]</scope>
    <source>
        <strain evidence="5 6">CGMCC1 15093</strain>
    </source>
</reference>
<dbReference type="AlphaFoldDB" id="A0A2N5CU00"/>
<feature type="signal peptide" evidence="2">
    <location>
        <begin position="1"/>
        <end position="19"/>
    </location>
</feature>
<dbReference type="Pfam" id="PF00753">
    <property type="entry name" value="Lactamase_B"/>
    <property type="match status" value="1"/>
</dbReference>
<evidence type="ECO:0000313" key="7">
    <source>
        <dbReference type="Proteomes" id="UP000281192"/>
    </source>
</evidence>
<reference evidence="4 7" key="2">
    <citation type="submission" date="2018-01" db="EMBL/GenBank/DDBJ databases">
        <title>Complete genome sequence of Caulobacter flavus RHGG3.</title>
        <authorList>
            <person name="Yang E."/>
        </authorList>
    </citation>
    <scope>NUCLEOTIDE SEQUENCE [LARGE SCALE GENOMIC DNA]</scope>
    <source>
        <strain evidence="4 7">RHGG3</strain>
    </source>
</reference>
<dbReference type="RefSeq" id="WP_101713224.1">
    <property type="nucleotide sequence ID" value="NZ_CP026100.1"/>
</dbReference>
<dbReference type="SUPFAM" id="SSF56281">
    <property type="entry name" value="Metallo-hydrolase/oxidoreductase"/>
    <property type="match status" value="1"/>
</dbReference>
<dbReference type="PANTHER" id="PTHR42951:SF17">
    <property type="entry name" value="METALLO-BETA-LACTAMASE DOMAIN-CONTAINING PROTEIN"/>
    <property type="match status" value="1"/>
</dbReference>
<evidence type="ECO:0000256" key="2">
    <source>
        <dbReference type="SAM" id="SignalP"/>
    </source>
</evidence>
<accession>A0A2N5CU00</accession>
<dbReference type="PANTHER" id="PTHR42951">
    <property type="entry name" value="METALLO-BETA-LACTAMASE DOMAIN-CONTAINING"/>
    <property type="match status" value="1"/>
</dbReference>
<dbReference type="EMBL" id="CP026100">
    <property type="protein sequence ID" value="AYV45762.1"/>
    <property type="molecule type" value="Genomic_DNA"/>
</dbReference>
<evidence type="ECO:0000313" key="5">
    <source>
        <dbReference type="EMBL" id="PLR15794.1"/>
    </source>
</evidence>
<evidence type="ECO:0000313" key="4">
    <source>
        <dbReference type="EMBL" id="AYV45762.1"/>
    </source>
</evidence>
<organism evidence="5 6">
    <name type="scientific">Caulobacter flavus</name>
    <dbReference type="NCBI Taxonomy" id="1679497"/>
    <lineage>
        <taxon>Bacteria</taxon>
        <taxon>Pseudomonadati</taxon>
        <taxon>Pseudomonadota</taxon>
        <taxon>Alphaproteobacteria</taxon>
        <taxon>Caulobacterales</taxon>
        <taxon>Caulobacteraceae</taxon>
        <taxon>Caulobacter</taxon>
    </lineage>
</organism>
<keyword evidence="7" id="KW-1185">Reference proteome</keyword>
<sequence length="302" mass="31914">MKSKWIAVSSMAWALGAMAGPAAAHDPLLAPIEPEYAARWLGAETPIKVYGNSYIVGFSGLSVGLIKTSQGLILVDGALPQAVPAIEANVRALGFKVSDIKLILSTEPHYDHAGGLAALARDSGSTVLASAPAAEALRRGRPGQDDPQLGDLVPFPGVAKLRAVKDGEVIRLGDVAVTARATPGHTAGSMSWTWTSCERRDCKAVVFGSSLNPVSSDGYRFSDPKNAGVVASFRRSFDVVRGLKCDVLITAHPDQSGGDAKLARARRGEKPNPFVDPGACRAYADRYAARLDKRLAKEKAER</sequence>
<dbReference type="EMBL" id="PJRQ01000022">
    <property type="protein sequence ID" value="PLR15794.1"/>
    <property type="molecule type" value="Genomic_DNA"/>
</dbReference>
<feature type="chain" id="PRO_5044577924" evidence="2">
    <location>
        <begin position="20"/>
        <end position="302"/>
    </location>
</feature>
<gene>
    <name evidence="5" type="primary">bla</name>
    <name evidence="4" type="ORF">C1707_05580</name>
    <name evidence="5" type="ORF">CFHF_11900</name>
</gene>
<dbReference type="InterPro" id="IPR050855">
    <property type="entry name" value="NDM-1-like"/>
</dbReference>
<name>A0A2N5CU00_9CAUL</name>
<dbReference type="SMART" id="SM00849">
    <property type="entry name" value="Lactamase_B"/>
    <property type="match status" value="1"/>
</dbReference>
<feature type="domain" description="Metallo-beta-lactamase" evidence="3">
    <location>
        <begin position="60"/>
        <end position="252"/>
    </location>
</feature>
<dbReference type="NCBIfam" id="NF033105">
    <property type="entry name" value="bla_subclass_B3"/>
    <property type="match status" value="1"/>
</dbReference>
<dbReference type="Proteomes" id="UP000281192">
    <property type="component" value="Chromosome"/>
</dbReference>
<dbReference type="Proteomes" id="UP000234483">
    <property type="component" value="Unassembled WGS sequence"/>
</dbReference>
<feature type="region of interest" description="Disordered" evidence="1">
    <location>
        <begin position="255"/>
        <end position="277"/>
    </location>
</feature>
<proteinExistence type="predicted"/>
<dbReference type="KEGG" id="cfh:C1707_05580"/>
<dbReference type="InterPro" id="IPR036866">
    <property type="entry name" value="RibonucZ/Hydroxyglut_hydro"/>
</dbReference>
<dbReference type="NCBIfam" id="NF012229">
    <property type="entry name" value="bla_class_B_core"/>
    <property type="match status" value="1"/>
</dbReference>
<protein>
    <submittedName>
        <fullName evidence="5">Subclass B3 metallo-beta-lactamase</fullName>
    </submittedName>
</protein>
<dbReference type="Gene3D" id="3.60.15.10">
    <property type="entry name" value="Ribonuclease Z/Hydroxyacylglutathione hydrolase-like"/>
    <property type="match status" value="1"/>
</dbReference>
<dbReference type="InterPro" id="IPR001279">
    <property type="entry name" value="Metallo-B-lactamas"/>
</dbReference>